<feature type="domain" description="STAS" evidence="3">
    <location>
        <begin position="13"/>
        <end position="120"/>
    </location>
</feature>
<dbReference type="InterPro" id="IPR002645">
    <property type="entry name" value="STAS_dom"/>
</dbReference>
<dbReference type="GO" id="GO:0043856">
    <property type="term" value="F:anti-sigma factor antagonist activity"/>
    <property type="evidence" value="ECO:0007669"/>
    <property type="project" value="InterPro"/>
</dbReference>
<keyword evidence="5" id="KW-1185">Reference proteome</keyword>
<evidence type="ECO:0000313" key="5">
    <source>
        <dbReference type="Proteomes" id="UP000645555"/>
    </source>
</evidence>
<evidence type="ECO:0000313" key="4">
    <source>
        <dbReference type="EMBL" id="GGX56527.1"/>
    </source>
</evidence>
<dbReference type="NCBIfam" id="TIGR00377">
    <property type="entry name" value="ant_ant_sig"/>
    <property type="match status" value="1"/>
</dbReference>
<proteinExistence type="inferred from homology"/>
<dbReference type="SUPFAM" id="SSF52091">
    <property type="entry name" value="SpoIIaa-like"/>
    <property type="match status" value="1"/>
</dbReference>
<dbReference type="PROSITE" id="PS50801">
    <property type="entry name" value="STAS"/>
    <property type="match status" value="1"/>
</dbReference>
<sequence length="120" mass="12325">MADTSQAEQPRGLSVGSEAADGVLVVTLTGEIDHHTGGLLAQALEVPDGTPARIVVDLGRVTFMDSTGVNILVSAHRTLTGSGGWLRLAAPTPPVLRTIQLVGIDTVIDCHPTLGQALAP</sequence>
<gene>
    <name evidence="4" type="ORF">GCM10010515_24950</name>
</gene>
<evidence type="ECO:0000256" key="2">
    <source>
        <dbReference type="RuleBase" id="RU003749"/>
    </source>
</evidence>
<dbReference type="RefSeq" id="WP_190035501.1">
    <property type="nucleotide sequence ID" value="NZ_BMWD01000007.1"/>
</dbReference>
<reference evidence="4" key="1">
    <citation type="journal article" date="2014" name="Int. J. Syst. Evol. Microbiol.">
        <title>Complete genome sequence of Corynebacterium casei LMG S-19264T (=DSM 44701T), isolated from a smear-ripened cheese.</title>
        <authorList>
            <consortium name="US DOE Joint Genome Institute (JGI-PGF)"/>
            <person name="Walter F."/>
            <person name="Albersmeier A."/>
            <person name="Kalinowski J."/>
            <person name="Ruckert C."/>
        </authorList>
    </citation>
    <scope>NUCLEOTIDE SEQUENCE</scope>
    <source>
        <strain evidence="4">JCM 4956</strain>
    </source>
</reference>
<protein>
    <recommendedName>
        <fullName evidence="2">Anti-sigma factor antagonist</fullName>
    </recommendedName>
</protein>
<dbReference type="PANTHER" id="PTHR33495:SF2">
    <property type="entry name" value="ANTI-SIGMA FACTOR ANTAGONIST TM_1081-RELATED"/>
    <property type="match status" value="1"/>
</dbReference>
<evidence type="ECO:0000259" key="3">
    <source>
        <dbReference type="PROSITE" id="PS50801"/>
    </source>
</evidence>
<name>A0A918NBX7_9ACTN</name>
<reference evidence="4" key="2">
    <citation type="submission" date="2020-09" db="EMBL/GenBank/DDBJ databases">
        <authorList>
            <person name="Sun Q."/>
            <person name="Ohkuma M."/>
        </authorList>
    </citation>
    <scope>NUCLEOTIDE SEQUENCE</scope>
    <source>
        <strain evidence="4">JCM 4956</strain>
    </source>
</reference>
<dbReference type="InterPro" id="IPR003658">
    <property type="entry name" value="Anti-sigma_ant"/>
</dbReference>
<comment type="similarity">
    <text evidence="1 2">Belongs to the anti-sigma-factor antagonist family.</text>
</comment>
<comment type="caution">
    <text evidence="4">The sequence shown here is derived from an EMBL/GenBank/DDBJ whole genome shotgun (WGS) entry which is preliminary data.</text>
</comment>
<dbReference type="Proteomes" id="UP000645555">
    <property type="component" value="Unassembled WGS sequence"/>
</dbReference>
<dbReference type="CDD" id="cd07043">
    <property type="entry name" value="STAS_anti-anti-sigma_factors"/>
    <property type="match status" value="1"/>
</dbReference>
<dbReference type="Gene3D" id="3.30.750.24">
    <property type="entry name" value="STAS domain"/>
    <property type="match status" value="1"/>
</dbReference>
<organism evidence="4 5">
    <name type="scientific">Streptomyces fructofermentans</name>
    <dbReference type="NCBI Taxonomy" id="152141"/>
    <lineage>
        <taxon>Bacteria</taxon>
        <taxon>Bacillati</taxon>
        <taxon>Actinomycetota</taxon>
        <taxon>Actinomycetes</taxon>
        <taxon>Kitasatosporales</taxon>
        <taxon>Streptomycetaceae</taxon>
        <taxon>Streptomyces</taxon>
    </lineage>
</organism>
<evidence type="ECO:0000256" key="1">
    <source>
        <dbReference type="ARBA" id="ARBA00009013"/>
    </source>
</evidence>
<dbReference type="Pfam" id="PF01740">
    <property type="entry name" value="STAS"/>
    <property type="match status" value="1"/>
</dbReference>
<dbReference type="PANTHER" id="PTHR33495">
    <property type="entry name" value="ANTI-SIGMA FACTOR ANTAGONIST TM_1081-RELATED-RELATED"/>
    <property type="match status" value="1"/>
</dbReference>
<dbReference type="EMBL" id="BMWD01000007">
    <property type="protein sequence ID" value="GGX56527.1"/>
    <property type="molecule type" value="Genomic_DNA"/>
</dbReference>
<dbReference type="AlphaFoldDB" id="A0A918NBX7"/>
<accession>A0A918NBX7</accession>
<dbReference type="InterPro" id="IPR036513">
    <property type="entry name" value="STAS_dom_sf"/>
</dbReference>